<proteinExistence type="predicted"/>
<comment type="caution">
    <text evidence="2">The sequence shown here is derived from an EMBL/GenBank/DDBJ whole genome shotgun (WGS) entry which is preliminary data.</text>
</comment>
<organism evidence="2 3">
    <name type="scientific">OM182 bacterium BACL3 MAG-120531-bin86</name>
    <dbReference type="NCBI Taxonomy" id="1655628"/>
    <lineage>
        <taxon>Bacteria</taxon>
        <taxon>Pseudomonadati</taxon>
        <taxon>Pseudomonadota</taxon>
        <taxon>Gammaproteobacteria</taxon>
        <taxon>OMG group</taxon>
        <taxon>OM182 clade</taxon>
    </lineage>
</organism>
<reference evidence="2 3" key="1">
    <citation type="submission" date="2015-10" db="EMBL/GenBank/DDBJ databases">
        <title>Metagenome-Assembled Genomes uncover a global brackish microbiome.</title>
        <authorList>
            <person name="Hugerth L.W."/>
            <person name="Larsson J."/>
            <person name="Alneberg J."/>
            <person name="Lindh M.V."/>
            <person name="Legrand C."/>
            <person name="Pinhassi J."/>
            <person name="Andersson A.F."/>
        </authorList>
    </citation>
    <scope>NUCLEOTIDE SEQUENCE [LARGE SCALE GENOMIC DNA]</scope>
    <source>
        <strain evidence="2">BACL3 MAG-120531-bin86</strain>
    </source>
</reference>
<gene>
    <name evidence="2" type="ORF">ABS26_09160</name>
</gene>
<feature type="compositionally biased region" description="Polar residues" evidence="1">
    <location>
        <begin position="90"/>
        <end position="100"/>
    </location>
</feature>
<dbReference type="EMBL" id="LIDH01000096">
    <property type="protein sequence ID" value="KRP38647.1"/>
    <property type="molecule type" value="Genomic_DNA"/>
</dbReference>
<name>A0A0R2XRE9_9GAMM</name>
<evidence type="ECO:0000313" key="2">
    <source>
        <dbReference type="EMBL" id="KRP38647.1"/>
    </source>
</evidence>
<evidence type="ECO:0000313" key="3">
    <source>
        <dbReference type="Proteomes" id="UP000052124"/>
    </source>
</evidence>
<feature type="region of interest" description="Disordered" evidence="1">
    <location>
        <begin position="69"/>
        <end position="100"/>
    </location>
</feature>
<accession>A0A0R2XRE9</accession>
<feature type="compositionally biased region" description="Low complexity" evidence="1">
    <location>
        <begin position="69"/>
        <end position="81"/>
    </location>
</feature>
<protein>
    <submittedName>
        <fullName evidence="2">Uncharacterized protein</fullName>
    </submittedName>
</protein>
<dbReference type="Proteomes" id="UP000052124">
    <property type="component" value="Unassembled WGS sequence"/>
</dbReference>
<dbReference type="AlphaFoldDB" id="A0A0R2XRE9"/>
<evidence type="ECO:0000256" key="1">
    <source>
        <dbReference type="SAM" id="MobiDB-lite"/>
    </source>
</evidence>
<sequence length="117" mass="12093">MLNLFARLEQTTVLSLSSRAGDVFGLRVRVSRLISGATVVLRAAAVGLLLAGAASIAIAQESSAAATAEGAAQASSAASGADNSAELEKTQQPPKAQRTWYSQRLARVTAPNQKKLN</sequence>